<proteinExistence type="predicted"/>
<reference evidence="4 5" key="1">
    <citation type="submission" date="2017-12" db="EMBL/GenBank/DDBJ databases">
        <title>Comparative genomics of Botrytis spp.</title>
        <authorList>
            <person name="Valero-Jimenez C.A."/>
            <person name="Tapia P."/>
            <person name="Veloso J."/>
            <person name="Silva-Moreno E."/>
            <person name="Staats M."/>
            <person name="Valdes J.H."/>
            <person name="Van Kan J.A.L."/>
        </authorList>
    </citation>
    <scope>NUCLEOTIDE SEQUENCE [LARGE SCALE GENOMIC DNA]</scope>
    <source>
        <strain evidence="4 5">MUCL11595</strain>
    </source>
</reference>
<evidence type="ECO:0000256" key="1">
    <source>
        <dbReference type="PROSITE-ProRule" id="PRU00042"/>
    </source>
</evidence>
<dbReference type="OrthoDB" id="6365676at2759"/>
<dbReference type="InterPro" id="IPR013087">
    <property type="entry name" value="Znf_C2H2_type"/>
</dbReference>
<dbReference type="AlphaFoldDB" id="A0A4Z1ICG6"/>
<accession>A0A4Z1ICG6</accession>
<protein>
    <recommendedName>
        <fullName evidence="3">C2H2-type domain-containing protein</fullName>
    </recommendedName>
</protein>
<evidence type="ECO:0000256" key="2">
    <source>
        <dbReference type="SAM" id="MobiDB-lite"/>
    </source>
</evidence>
<dbReference type="PROSITE" id="PS50157">
    <property type="entry name" value="ZINC_FINGER_C2H2_2"/>
    <property type="match status" value="1"/>
</dbReference>
<dbReference type="PROSITE" id="PS00028">
    <property type="entry name" value="ZINC_FINGER_C2H2_1"/>
    <property type="match status" value="1"/>
</dbReference>
<keyword evidence="1" id="KW-0862">Zinc</keyword>
<dbReference type="GO" id="GO:0008270">
    <property type="term" value="F:zinc ion binding"/>
    <property type="evidence" value="ECO:0007669"/>
    <property type="project" value="UniProtKB-KW"/>
</dbReference>
<name>A0A4Z1ICG6_9HELO</name>
<sequence length="303" mass="32990">MPYYSQQDSFAYEMSTIDQTWQLFPGEELFIGEIQSNTITNPVFDAEFMANWQMLDSNQDHSSGELSIENAEFPFHAELTSHHWPVPMANHSMQASLNEGFLSETPPNHQFLQRPSDTESPANQIIYPALNQSLSYPAWEQRGAGDVGHFICSGLIPAYDLHTIPTPPVVVLESLPPRNANTTATPSPLLTTAYPITGRYPCSYPTCAQDFGRPSDCVRHISSVHQRGQTNQGKNLCPIVGCRRSYGKGLCRPDKVNDHLRKVHGLVRVAPNGASASAGPSAHGTDDGSNVTGGAAALAGNEN</sequence>
<feature type="compositionally biased region" description="Low complexity" evidence="2">
    <location>
        <begin position="271"/>
        <end position="282"/>
    </location>
</feature>
<dbReference type="SMART" id="SM00355">
    <property type="entry name" value="ZnF_C2H2"/>
    <property type="match status" value="2"/>
</dbReference>
<evidence type="ECO:0000259" key="3">
    <source>
        <dbReference type="PROSITE" id="PS50157"/>
    </source>
</evidence>
<comment type="caution">
    <text evidence="4">The sequence shown here is derived from an EMBL/GenBank/DDBJ whole genome shotgun (WGS) entry which is preliminary data.</text>
</comment>
<gene>
    <name evidence="4" type="ORF">BCON_0106g00100</name>
</gene>
<evidence type="ECO:0000313" key="4">
    <source>
        <dbReference type="EMBL" id="TGO54493.1"/>
    </source>
</evidence>
<organism evidence="4 5">
    <name type="scientific">Botryotinia convoluta</name>
    <dbReference type="NCBI Taxonomy" id="54673"/>
    <lineage>
        <taxon>Eukaryota</taxon>
        <taxon>Fungi</taxon>
        <taxon>Dikarya</taxon>
        <taxon>Ascomycota</taxon>
        <taxon>Pezizomycotina</taxon>
        <taxon>Leotiomycetes</taxon>
        <taxon>Helotiales</taxon>
        <taxon>Sclerotiniaceae</taxon>
        <taxon>Botryotinia</taxon>
    </lineage>
</organism>
<dbReference type="EMBL" id="PQXN01000106">
    <property type="protein sequence ID" value="TGO54493.1"/>
    <property type="molecule type" value="Genomic_DNA"/>
</dbReference>
<keyword evidence="5" id="KW-1185">Reference proteome</keyword>
<evidence type="ECO:0000313" key="5">
    <source>
        <dbReference type="Proteomes" id="UP000297527"/>
    </source>
</evidence>
<keyword evidence="1" id="KW-0479">Metal-binding</keyword>
<keyword evidence="1" id="KW-0863">Zinc-finger</keyword>
<dbReference type="Proteomes" id="UP000297527">
    <property type="component" value="Unassembled WGS sequence"/>
</dbReference>
<feature type="domain" description="C2H2-type" evidence="3">
    <location>
        <begin position="200"/>
        <end position="230"/>
    </location>
</feature>
<feature type="region of interest" description="Disordered" evidence="2">
    <location>
        <begin position="271"/>
        <end position="303"/>
    </location>
</feature>